<dbReference type="KEGG" id="egl:EGR_08803"/>
<accession>W6U583</accession>
<reference evidence="1 2" key="1">
    <citation type="journal article" date="2013" name="Nat. Genet.">
        <title>The genome of the hydatid tapeworm Echinococcus granulosus.</title>
        <authorList>
            <person name="Zheng H."/>
            <person name="Zhang W."/>
            <person name="Zhang L."/>
            <person name="Zhang Z."/>
            <person name="Li J."/>
            <person name="Lu G."/>
            <person name="Zhu Y."/>
            <person name="Wang Y."/>
            <person name="Huang Y."/>
            <person name="Liu J."/>
            <person name="Kang H."/>
            <person name="Chen J."/>
            <person name="Wang L."/>
            <person name="Chen A."/>
            <person name="Yu S."/>
            <person name="Gao Z."/>
            <person name="Jin L."/>
            <person name="Gu W."/>
            <person name="Wang Z."/>
            <person name="Zhao L."/>
            <person name="Shi B."/>
            <person name="Wen H."/>
            <person name="Lin R."/>
            <person name="Jones M.K."/>
            <person name="Brejova B."/>
            <person name="Vinar T."/>
            <person name="Zhao G."/>
            <person name="McManus D.P."/>
            <person name="Chen Z."/>
            <person name="Zhou Y."/>
            <person name="Wang S."/>
        </authorList>
    </citation>
    <scope>NUCLEOTIDE SEQUENCE [LARGE SCALE GENOMIC DNA]</scope>
</reference>
<name>W6U583_ECHGR</name>
<sequence length="61" mass="7006">MFPFGKDDQNVPSRTKALILQCGRGTRDRSKDVLREKEFGGIWPRLHLISLTPFSTSYLPK</sequence>
<evidence type="ECO:0000313" key="1">
    <source>
        <dbReference type="EMBL" id="EUB56328.1"/>
    </source>
</evidence>
<dbReference type="AlphaFoldDB" id="W6U583"/>
<protein>
    <submittedName>
        <fullName evidence="1">Uncharacterized protein</fullName>
    </submittedName>
</protein>
<comment type="caution">
    <text evidence="1">The sequence shown here is derived from an EMBL/GenBank/DDBJ whole genome shotgun (WGS) entry which is preliminary data.</text>
</comment>
<organism evidence="1 2">
    <name type="scientific">Echinococcus granulosus</name>
    <name type="common">Hydatid tapeworm</name>
    <dbReference type="NCBI Taxonomy" id="6210"/>
    <lineage>
        <taxon>Eukaryota</taxon>
        <taxon>Metazoa</taxon>
        <taxon>Spiralia</taxon>
        <taxon>Lophotrochozoa</taxon>
        <taxon>Platyhelminthes</taxon>
        <taxon>Cestoda</taxon>
        <taxon>Eucestoda</taxon>
        <taxon>Cyclophyllidea</taxon>
        <taxon>Taeniidae</taxon>
        <taxon>Echinococcus</taxon>
        <taxon>Echinococcus granulosus group</taxon>
    </lineage>
</organism>
<dbReference type="RefSeq" id="XP_024347524.1">
    <property type="nucleotide sequence ID" value="XM_024498052.1"/>
</dbReference>
<gene>
    <name evidence="1" type="ORF">EGR_08803</name>
</gene>
<dbReference type="Proteomes" id="UP000019149">
    <property type="component" value="Unassembled WGS sequence"/>
</dbReference>
<dbReference type="EMBL" id="APAU02000120">
    <property type="protein sequence ID" value="EUB56328.1"/>
    <property type="molecule type" value="Genomic_DNA"/>
</dbReference>
<proteinExistence type="predicted"/>
<dbReference type="CTD" id="36344518"/>
<keyword evidence="2" id="KW-1185">Reference proteome</keyword>
<dbReference type="GeneID" id="36344518"/>
<evidence type="ECO:0000313" key="2">
    <source>
        <dbReference type="Proteomes" id="UP000019149"/>
    </source>
</evidence>